<reference evidence="11" key="3">
    <citation type="submission" date="2015-02" db="UniProtKB">
        <authorList>
            <consortium name="EnsemblProtists"/>
        </authorList>
    </citation>
    <scope>IDENTIFICATION</scope>
    <source>
        <strain evidence="11">DAOM BR144</strain>
    </source>
</reference>
<dbReference type="InterPro" id="IPR011009">
    <property type="entry name" value="Kinase-like_dom_sf"/>
</dbReference>
<dbReference type="PANTHER" id="PTHR48013:SF9">
    <property type="entry name" value="DUAL SPECIFICITY MITOGEN-ACTIVATED PROTEIN KINASE KINASE 5"/>
    <property type="match status" value="1"/>
</dbReference>
<keyword evidence="1" id="KW-0808">Transferase</keyword>
<dbReference type="Pfam" id="PF00069">
    <property type="entry name" value="Pkinase"/>
    <property type="match status" value="1"/>
</dbReference>
<evidence type="ECO:0000256" key="6">
    <source>
        <dbReference type="ARBA" id="ARBA00038999"/>
    </source>
</evidence>
<evidence type="ECO:0000313" key="11">
    <source>
        <dbReference type="EnsemblProtists" id="PYU1_T012054"/>
    </source>
</evidence>
<proteinExistence type="inferred from homology"/>
<dbReference type="Gene3D" id="1.10.510.10">
    <property type="entry name" value="Transferase(Phosphotransferase) domain 1"/>
    <property type="match status" value="1"/>
</dbReference>
<dbReference type="InParanoid" id="K3X4A5"/>
<evidence type="ECO:0000256" key="1">
    <source>
        <dbReference type="ARBA" id="ARBA00022679"/>
    </source>
</evidence>
<sequence length="226" mass="25452">MFRCTGGGSEGKWFANFTHCTQILSRCPKVADQGSQARRMGTRDRTDIWSFGLALISVAFGRYPLPTQDGFFGLVDSVANEKFLELPADQYSPECRSFIQECIRIDPDERPSAEELLSHPFITKYSPEETLTEWARFIEERSLCEERLKELESLADASDYGVSFLSTATPAFSRRNVSIEPVQMSLQLGLANVLGMPVHKVYEQFEVRQIIGGLLLLPSKLDGISW</sequence>
<dbReference type="Proteomes" id="UP000019132">
    <property type="component" value="Unassembled WGS sequence"/>
</dbReference>
<comment type="similarity">
    <text evidence="5">Belongs to the protein kinase superfamily. STE Ser/Thr protein kinase family. MAP kinase kinase subfamily.</text>
</comment>
<dbReference type="EnsemblProtists" id="PYU1_T012054">
    <property type="protein sequence ID" value="PYU1_T012054"/>
    <property type="gene ID" value="PYU1_G012028"/>
</dbReference>
<dbReference type="SUPFAM" id="SSF56112">
    <property type="entry name" value="Protein kinase-like (PK-like)"/>
    <property type="match status" value="1"/>
</dbReference>
<keyword evidence="3" id="KW-0418">Kinase</keyword>
<organism evidence="11 12">
    <name type="scientific">Globisporangium ultimum (strain ATCC 200006 / CBS 805.95 / DAOM BR144)</name>
    <name type="common">Pythium ultimum</name>
    <dbReference type="NCBI Taxonomy" id="431595"/>
    <lineage>
        <taxon>Eukaryota</taxon>
        <taxon>Sar</taxon>
        <taxon>Stramenopiles</taxon>
        <taxon>Oomycota</taxon>
        <taxon>Peronosporomycetes</taxon>
        <taxon>Pythiales</taxon>
        <taxon>Pythiaceae</taxon>
        <taxon>Globisporangium</taxon>
    </lineage>
</organism>
<keyword evidence="12" id="KW-1185">Reference proteome</keyword>
<dbReference type="EC" id="2.7.12.2" evidence="6"/>
<comment type="catalytic activity">
    <reaction evidence="7">
        <text>L-seryl-[protein] + ATP = O-phospho-L-seryl-[protein] + ADP + H(+)</text>
        <dbReference type="Rhea" id="RHEA:17989"/>
        <dbReference type="Rhea" id="RHEA-COMP:9863"/>
        <dbReference type="Rhea" id="RHEA-COMP:11604"/>
        <dbReference type="ChEBI" id="CHEBI:15378"/>
        <dbReference type="ChEBI" id="CHEBI:29999"/>
        <dbReference type="ChEBI" id="CHEBI:30616"/>
        <dbReference type="ChEBI" id="CHEBI:83421"/>
        <dbReference type="ChEBI" id="CHEBI:456216"/>
        <dbReference type="EC" id="2.7.12.2"/>
    </reaction>
</comment>
<keyword evidence="2" id="KW-0547">Nucleotide-binding</keyword>
<reference evidence="12" key="1">
    <citation type="journal article" date="2010" name="Genome Biol.">
        <title>Genome sequence of the necrotrophic plant pathogen Pythium ultimum reveals original pathogenicity mechanisms and effector repertoire.</title>
        <authorList>
            <person name="Levesque C.A."/>
            <person name="Brouwer H."/>
            <person name="Cano L."/>
            <person name="Hamilton J.P."/>
            <person name="Holt C."/>
            <person name="Huitema E."/>
            <person name="Raffaele S."/>
            <person name="Robideau G.P."/>
            <person name="Thines M."/>
            <person name="Win J."/>
            <person name="Zerillo M.M."/>
            <person name="Beakes G.W."/>
            <person name="Boore J.L."/>
            <person name="Busam D."/>
            <person name="Dumas B."/>
            <person name="Ferriera S."/>
            <person name="Fuerstenberg S.I."/>
            <person name="Gachon C.M."/>
            <person name="Gaulin E."/>
            <person name="Govers F."/>
            <person name="Grenville-Briggs L."/>
            <person name="Horner N."/>
            <person name="Hostetler J."/>
            <person name="Jiang R.H."/>
            <person name="Johnson J."/>
            <person name="Krajaejun T."/>
            <person name="Lin H."/>
            <person name="Meijer H.J."/>
            <person name="Moore B."/>
            <person name="Morris P."/>
            <person name="Phuntmart V."/>
            <person name="Puiu D."/>
            <person name="Shetty J."/>
            <person name="Stajich J.E."/>
            <person name="Tripathy S."/>
            <person name="Wawra S."/>
            <person name="van West P."/>
            <person name="Whitty B.R."/>
            <person name="Coutinho P.M."/>
            <person name="Henrissat B."/>
            <person name="Martin F."/>
            <person name="Thomas P.D."/>
            <person name="Tyler B.M."/>
            <person name="De Vries R.P."/>
            <person name="Kamoun S."/>
            <person name="Yandell M."/>
            <person name="Tisserat N."/>
            <person name="Buell C.R."/>
        </authorList>
    </citation>
    <scope>NUCLEOTIDE SEQUENCE</scope>
    <source>
        <strain evidence="12">DAOM:BR144</strain>
    </source>
</reference>
<dbReference type="GO" id="GO:0005524">
    <property type="term" value="F:ATP binding"/>
    <property type="evidence" value="ECO:0007669"/>
    <property type="project" value="UniProtKB-KW"/>
</dbReference>
<dbReference type="PROSITE" id="PS50011">
    <property type="entry name" value="PROTEIN_KINASE_DOM"/>
    <property type="match status" value="1"/>
</dbReference>
<dbReference type="EMBL" id="GL376621">
    <property type="status" value="NOT_ANNOTATED_CDS"/>
    <property type="molecule type" value="Genomic_DNA"/>
</dbReference>
<keyword evidence="4" id="KW-0067">ATP-binding</keyword>
<evidence type="ECO:0000259" key="10">
    <source>
        <dbReference type="PROSITE" id="PS50011"/>
    </source>
</evidence>
<evidence type="ECO:0000256" key="9">
    <source>
        <dbReference type="ARBA" id="ARBA00051693"/>
    </source>
</evidence>
<evidence type="ECO:0000256" key="4">
    <source>
        <dbReference type="ARBA" id="ARBA00022840"/>
    </source>
</evidence>
<dbReference type="VEuPathDB" id="FungiDB:PYU1_G012028"/>
<feature type="domain" description="Protein kinase" evidence="10">
    <location>
        <begin position="1"/>
        <end position="122"/>
    </location>
</feature>
<dbReference type="HOGENOM" id="CLU_1226947_0_0_1"/>
<evidence type="ECO:0000313" key="12">
    <source>
        <dbReference type="Proteomes" id="UP000019132"/>
    </source>
</evidence>
<evidence type="ECO:0000256" key="5">
    <source>
        <dbReference type="ARBA" id="ARBA00038035"/>
    </source>
</evidence>
<comment type="catalytic activity">
    <reaction evidence="8">
        <text>L-threonyl-[protein] + ATP = O-phospho-L-threonyl-[protein] + ADP + H(+)</text>
        <dbReference type="Rhea" id="RHEA:46608"/>
        <dbReference type="Rhea" id="RHEA-COMP:11060"/>
        <dbReference type="Rhea" id="RHEA-COMP:11605"/>
        <dbReference type="ChEBI" id="CHEBI:15378"/>
        <dbReference type="ChEBI" id="CHEBI:30013"/>
        <dbReference type="ChEBI" id="CHEBI:30616"/>
        <dbReference type="ChEBI" id="CHEBI:61977"/>
        <dbReference type="ChEBI" id="CHEBI:456216"/>
        <dbReference type="EC" id="2.7.12.2"/>
    </reaction>
</comment>
<accession>K3X4A5</accession>
<protein>
    <recommendedName>
        <fullName evidence="6">mitogen-activated protein kinase kinase</fullName>
        <ecNumber evidence="6">2.7.12.2</ecNumber>
    </recommendedName>
</protein>
<dbReference type="eggNOG" id="KOG0581">
    <property type="taxonomic scope" value="Eukaryota"/>
</dbReference>
<evidence type="ECO:0000256" key="7">
    <source>
        <dbReference type="ARBA" id="ARBA00049014"/>
    </source>
</evidence>
<dbReference type="PANTHER" id="PTHR48013">
    <property type="entry name" value="DUAL SPECIFICITY MITOGEN-ACTIVATED PROTEIN KINASE KINASE 5-RELATED"/>
    <property type="match status" value="1"/>
</dbReference>
<evidence type="ECO:0000256" key="2">
    <source>
        <dbReference type="ARBA" id="ARBA00022741"/>
    </source>
</evidence>
<dbReference type="GO" id="GO:0004708">
    <property type="term" value="F:MAP kinase kinase activity"/>
    <property type="evidence" value="ECO:0007669"/>
    <property type="project" value="UniProtKB-EC"/>
</dbReference>
<dbReference type="STRING" id="431595.K3X4A5"/>
<comment type="catalytic activity">
    <reaction evidence="9">
        <text>L-tyrosyl-[protein] + ATP = O-phospho-L-tyrosyl-[protein] + ADP + H(+)</text>
        <dbReference type="Rhea" id="RHEA:10596"/>
        <dbReference type="Rhea" id="RHEA-COMP:10136"/>
        <dbReference type="Rhea" id="RHEA-COMP:20101"/>
        <dbReference type="ChEBI" id="CHEBI:15378"/>
        <dbReference type="ChEBI" id="CHEBI:30616"/>
        <dbReference type="ChEBI" id="CHEBI:46858"/>
        <dbReference type="ChEBI" id="CHEBI:61978"/>
        <dbReference type="ChEBI" id="CHEBI:456216"/>
        <dbReference type="EC" id="2.7.12.2"/>
    </reaction>
</comment>
<reference evidence="12" key="2">
    <citation type="submission" date="2010-04" db="EMBL/GenBank/DDBJ databases">
        <authorList>
            <person name="Buell R."/>
            <person name="Hamilton J."/>
            <person name="Hostetler J."/>
        </authorList>
    </citation>
    <scope>NUCLEOTIDE SEQUENCE [LARGE SCALE GENOMIC DNA]</scope>
    <source>
        <strain evidence="12">DAOM:BR144</strain>
    </source>
</reference>
<name>K3X4A5_GLOUD</name>
<dbReference type="InterPro" id="IPR000719">
    <property type="entry name" value="Prot_kinase_dom"/>
</dbReference>
<evidence type="ECO:0000256" key="8">
    <source>
        <dbReference type="ARBA" id="ARBA00049299"/>
    </source>
</evidence>
<dbReference type="AlphaFoldDB" id="K3X4A5"/>
<evidence type="ECO:0000256" key="3">
    <source>
        <dbReference type="ARBA" id="ARBA00022777"/>
    </source>
</evidence>